<proteinExistence type="predicted"/>
<protein>
    <submittedName>
        <fullName evidence="1">Uncharacterized protein</fullName>
    </submittedName>
</protein>
<comment type="caution">
    <text evidence="1">The sequence shown here is derived from an EMBL/GenBank/DDBJ whole genome shotgun (WGS) entry which is preliminary data.</text>
</comment>
<dbReference type="Proteomes" id="UP001164929">
    <property type="component" value="Chromosome 10"/>
</dbReference>
<gene>
    <name evidence="1" type="ORF">NC653_026476</name>
</gene>
<sequence>MKRMDHIIELLMFNVYWKADPGLQHNHCFMFPEVNPTKDTSSIFSVAGVLLSRFLILFEFSLSLQCSLKSS</sequence>
<dbReference type="EMBL" id="JAQIZT010000010">
    <property type="protein sequence ID" value="KAJ6983668.1"/>
    <property type="molecule type" value="Genomic_DNA"/>
</dbReference>
<keyword evidence="2" id="KW-1185">Reference proteome</keyword>
<accession>A0AAD6MDV7</accession>
<organism evidence="1 2">
    <name type="scientific">Populus alba x Populus x berolinensis</name>
    <dbReference type="NCBI Taxonomy" id="444605"/>
    <lineage>
        <taxon>Eukaryota</taxon>
        <taxon>Viridiplantae</taxon>
        <taxon>Streptophyta</taxon>
        <taxon>Embryophyta</taxon>
        <taxon>Tracheophyta</taxon>
        <taxon>Spermatophyta</taxon>
        <taxon>Magnoliopsida</taxon>
        <taxon>eudicotyledons</taxon>
        <taxon>Gunneridae</taxon>
        <taxon>Pentapetalae</taxon>
        <taxon>rosids</taxon>
        <taxon>fabids</taxon>
        <taxon>Malpighiales</taxon>
        <taxon>Salicaceae</taxon>
        <taxon>Saliceae</taxon>
        <taxon>Populus</taxon>
    </lineage>
</organism>
<reference evidence="1" key="1">
    <citation type="journal article" date="2023" name="Mol. Ecol. Resour.">
        <title>Chromosome-level genome assembly of a triploid poplar Populus alba 'Berolinensis'.</title>
        <authorList>
            <person name="Chen S."/>
            <person name="Yu Y."/>
            <person name="Wang X."/>
            <person name="Wang S."/>
            <person name="Zhang T."/>
            <person name="Zhou Y."/>
            <person name="He R."/>
            <person name="Meng N."/>
            <person name="Wang Y."/>
            <person name="Liu W."/>
            <person name="Liu Z."/>
            <person name="Liu J."/>
            <person name="Guo Q."/>
            <person name="Huang H."/>
            <person name="Sederoff R.R."/>
            <person name="Wang G."/>
            <person name="Qu G."/>
            <person name="Chen S."/>
        </authorList>
    </citation>
    <scope>NUCLEOTIDE SEQUENCE</scope>
    <source>
        <strain evidence="1">SC-2020</strain>
    </source>
</reference>
<name>A0AAD6MDV7_9ROSI</name>
<evidence type="ECO:0000313" key="2">
    <source>
        <dbReference type="Proteomes" id="UP001164929"/>
    </source>
</evidence>
<dbReference type="AlphaFoldDB" id="A0AAD6MDV7"/>
<evidence type="ECO:0000313" key="1">
    <source>
        <dbReference type="EMBL" id="KAJ6983668.1"/>
    </source>
</evidence>